<organism evidence="1 2">
    <name type="scientific">Heliobacterium mobile</name>
    <name type="common">Heliobacillus mobilis</name>
    <dbReference type="NCBI Taxonomy" id="28064"/>
    <lineage>
        <taxon>Bacteria</taxon>
        <taxon>Bacillati</taxon>
        <taxon>Bacillota</taxon>
        <taxon>Clostridia</taxon>
        <taxon>Eubacteriales</taxon>
        <taxon>Heliobacteriaceae</taxon>
        <taxon>Heliobacterium</taxon>
    </lineage>
</organism>
<dbReference type="Proteomes" id="UP000430670">
    <property type="component" value="Unassembled WGS sequence"/>
</dbReference>
<proteinExistence type="predicted"/>
<sequence length="47" mass="5264">MQKEDKVELWSIGLRFSHYFERCRTTVGVTLGVKSSAATVVTAKETC</sequence>
<protein>
    <submittedName>
        <fullName evidence="1">Uncharacterized protein</fullName>
    </submittedName>
</protein>
<evidence type="ECO:0000313" key="2">
    <source>
        <dbReference type="Proteomes" id="UP000430670"/>
    </source>
</evidence>
<gene>
    <name evidence="1" type="ORF">GJ688_16405</name>
</gene>
<reference evidence="1 2" key="1">
    <citation type="submission" date="2019-11" db="EMBL/GenBank/DDBJ databases">
        <title>Whole-genome sequence of a the green, strictly anaerobic photosynthetic bacterium Heliobacillus mobilis DSM 6151.</title>
        <authorList>
            <person name="Kyndt J.A."/>
            <person name="Meyer T.E."/>
        </authorList>
    </citation>
    <scope>NUCLEOTIDE SEQUENCE [LARGE SCALE GENOMIC DNA]</scope>
    <source>
        <strain evidence="1 2">DSM 6151</strain>
    </source>
</reference>
<comment type="caution">
    <text evidence="1">The sequence shown here is derived from an EMBL/GenBank/DDBJ whole genome shotgun (WGS) entry which is preliminary data.</text>
</comment>
<dbReference type="RefSeq" id="WP_155477611.1">
    <property type="nucleotide sequence ID" value="NZ_WNKU01000027.1"/>
</dbReference>
<name>A0A6I3SNG3_HELMO</name>
<dbReference type="EMBL" id="WNKU01000027">
    <property type="protein sequence ID" value="MTV50528.1"/>
    <property type="molecule type" value="Genomic_DNA"/>
</dbReference>
<keyword evidence="2" id="KW-1185">Reference proteome</keyword>
<accession>A0A6I3SNG3</accession>
<evidence type="ECO:0000313" key="1">
    <source>
        <dbReference type="EMBL" id="MTV50528.1"/>
    </source>
</evidence>
<dbReference type="AlphaFoldDB" id="A0A6I3SNG3"/>